<dbReference type="OrthoDB" id="1922291at2759"/>
<proteinExistence type="predicted"/>
<dbReference type="AlphaFoldDB" id="A0A0K9NKC5"/>
<dbReference type="PANTHER" id="PTHR33879:SF3">
    <property type="entry name" value="17.6 KDA CLASS II HEAT SHOCK PROTEIN-RELATED"/>
    <property type="match status" value="1"/>
</dbReference>
<dbReference type="CDD" id="cd00298">
    <property type="entry name" value="ACD_sHsps_p23-like"/>
    <property type="match status" value="1"/>
</dbReference>
<dbReference type="Proteomes" id="UP000036987">
    <property type="component" value="Unassembled WGS sequence"/>
</dbReference>
<gene>
    <name evidence="1" type="ORF">ZOSMA_95G00190</name>
</gene>
<comment type="caution">
    <text evidence="1">The sequence shown here is derived from an EMBL/GenBank/DDBJ whole genome shotgun (WGS) entry which is preliminary data.</text>
</comment>
<keyword evidence="2" id="KW-1185">Reference proteome</keyword>
<evidence type="ECO:0000313" key="1">
    <source>
        <dbReference type="EMBL" id="KMZ56425.1"/>
    </source>
</evidence>
<name>A0A0K9NKC5_ZOSMR</name>
<accession>A0A0K9NKC5</accession>
<evidence type="ECO:0008006" key="3">
    <source>
        <dbReference type="Google" id="ProtNLM"/>
    </source>
</evidence>
<evidence type="ECO:0000313" key="2">
    <source>
        <dbReference type="Proteomes" id="UP000036987"/>
    </source>
</evidence>
<sequence length="185" mass="20330">MKVRPAPNKSGNITFHYNVNRSLAEVERLIVVGRQKKLRRLPHVFSKVLELPFGSDADVDVHEEASEFVFVVTVENFGEGVRAHAIQIHPGITKVVIRCGGSGGDETDDLELDRLRFRLPSYTIPDLAVARYDKGVLVVIIPKVGGSLDISGDDDDCNGNGLDDVMAAGLEVSSLLRHQHLNHLE</sequence>
<dbReference type="OMA" id="DNIRAHI"/>
<protein>
    <recommendedName>
        <fullName evidence="3">SHSP domain-containing protein</fullName>
    </recommendedName>
</protein>
<reference evidence="2" key="1">
    <citation type="journal article" date="2016" name="Nature">
        <title>The genome of the seagrass Zostera marina reveals angiosperm adaptation to the sea.</title>
        <authorList>
            <person name="Olsen J.L."/>
            <person name="Rouze P."/>
            <person name="Verhelst B."/>
            <person name="Lin Y.-C."/>
            <person name="Bayer T."/>
            <person name="Collen J."/>
            <person name="Dattolo E."/>
            <person name="De Paoli E."/>
            <person name="Dittami S."/>
            <person name="Maumus F."/>
            <person name="Michel G."/>
            <person name="Kersting A."/>
            <person name="Lauritano C."/>
            <person name="Lohaus R."/>
            <person name="Toepel M."/>
            <person name="Tonon T."/>
            <person name="Vanneste K."/>
            <person name="Amirebrahimi M."/>
            <person name="Brakel J."/>
            <person name="Bostroem C."/>
            <person name="Chovatia M."/>
            <person name="Grimwood J."/>
            <person name="Jenkins J.W."/>
            <person name="Jueterbock A."/>
            <person name="Mraz A."/>
            <person name="Stam W.T."/>
            <person name="Tice H."/>
            <person name="Bornberg-Bauer E."/>
            <person name="Green P.J."/>
            <person name="Pearson G.A."/>
            <person name="Procaccini G."/>
            <person name="Duarte C.M."/>
            <person name="Schmutz J."/>
            <person name="Reusch T.B.H."/>
            <person name="Van de Peer Y."/>
        </authorList>
    </citation>
    <scope>NUCLEOTIDE SEQUENCE [LARGE SCALE GENOMIC DNA]</scope>
    <source>
        <strain evidence="2">cv. Finnish</strain>
    </source>
</reference>
<organism evidence="1 2">
    <name type="scientific">Zostera marina</name>
    <name type="common">Eelgrass</name>
    <dbReference type="NCBI Taxonomy" id="29655"/>
    <lineage>
        <taxon>Eukaryota</taxon>
        <taxon>Viridiplantae</taxon>
        <taxon>Streptophyta</taxon>
        <taxon>Embryophyta</taxon>
        <taxon>Tracheophyta</taxon>
        <taxon>Spermatophyta</taxon>
        <taxon>Magnoliopsida</taxon>
        <taxon>Liliopsida</taxon>
        <taxon>Zosteraceae</taxon>
        <taxon>Zostera</taxon>
    </lineage>
</organism>
<dbReference type="PANTHER" id="PTHR33879">
    <property type="entry name" value="17.6 KDA CLASS II HEAT SHOCK PROTEIN-RELATED"/>
    <property type="match status" value="1"/>
</dbReference>
<dbReference type="EMBL" id="LFYR01002184">
    <property type="protein sequence ID" value="KMZ56425.1"/>
    <property type="molecule type" value="Genomic_DNA"/>
</dbReference>